<dbReference type="PRINTS" id="PR01009">
    <property type="entry name" value="FLGMRINGFLIF"/>
</dbReference>
<evidence type="ECO:0000256" key="8">
    <source>
        <dbReference type="ARBA" id="ARBA00022989"/>
    </source>
</evidence>
<evidence type="ECO:0000256" key="7">
    <source>
        <dbReference type="ARBA" id="ARBA00022692"/>
    </source>
</evidence>
<comment type="similarity">
    <text evidence="4 12">Belongs to the FliF family.</text>
</comment>
<dbReference type="NCBIfam" id="TIGR00206">
    <property type="entry name" value="fliF"/>
    <property type="match status" value="1"/>
</dbReference>
<keyword evidence="17" id="KW-0282">Flagellum</keyword>
<evidence type="ECO:0000256" key="10">
    <source>
        <dbReference type="ARBA" id="ARBA00023143"/>
    </source>
</evidence>
<feature type="region of interest" description="Disordered" evidence="13">
    <location>
        <begin position="303"/>
        <end position="345"/>
    </location>
</feature>
<evidence type="ECO:0000256" key="4">
    <source>
        <dbReference type="ARBA" id="ARBA00007971"/>
    </source>
</evidence>
<feature type="domain" description="Flagellar M-ring C-terminal" evidence="16">
    <location>
        <begin position="252"/>
        <end position="417"/>
    </location>
</feature>
<keyword evidence="10 12" id="KW-0975">Bacterial flagellum</keyword>
<dbReference type="OrthoDB" id="8554211at2"/>
<dbReference type="STRING" id="1111728.GCA_000427805_00460"/>
<keyword evidence="17" id="KW-0966">Cell projection</keyword>
<dbReference type="InterPro" id="IPR043427">
    <property type="entry name" value="YscJ/FliF"/>
</dbReference>
<evidence type="ECO:0000256" key="9">
    <source>
        <dbReference type="ARBA" id="ARBA00023136"/>
    </source>
</evidence>
<dbReference type="InterPro" id="IPR045851">
    <property type="entry name" value="AMP-bd_C_sf"/>
</dbReference>
<dbReference type="GO" id="GO:0005886">
    <property type="term" value="C:plasma membrane"/>
    <property type="evidence" value="ECO:0007669"/>
    <property type="project" value="UniProtKB-SubCell"/>
</dbReference>
<dbReference type="PANTHER" id="PTHR30046:SF0">
    <property type="entry name" value="FLAGELLAR M-RING PROTEIN"/>
    <property type="match status" value="1"/>
</dbReference>
<gene>
    <name evidence="18" type="primary">fliF</name>
    <name evidence="17" type="ORF">CRN84_09600</name>
    <name evidence="18" type="ORF">NCTC12282_02828</name>
</gene>
<comment type="function">
    <text evidence="1 12">The M ring may be actively involved in energy transduction.</text>
</comment>
<dbReference type="InterPro" id="IPR006182">
    <property type="entry name" value="FliF_N_dom"/>
</dbReference>
<comment type="subcellular location">
    <subcellularLocation>
        <location evidence="2 12">Bacterial flagellum basal body</location>
    </subcellularLocation>
    <subcellularLocation>
        <location evidence="3">Cell membrane</location>
        <topology evidence="3">Multi-pass membrane protein</topology>
    </subcellularLocation>
</comment>
<dbReference type="Proteomes" id="UP000224974">
    <property type="component" value="Unassembled WGS sequence"/>
</dbReference>
<dbReference type="Gene3D" id="3.30.300.30">
    <property type="match status" value="1"/>
</dbReference>
<dbReference type="AlphaFoldDB" id="A0A2C6DEF1"/>
<reference evidence="18 20" key="3">
    <citation type="submission" date="2019-03" db="EMBL/GenBank/DDBJ databases">
        <authorList>
            <consortium name="Pathogen Informatics"/>
        </authorList>
    </citation>
    <scope>NUCLEOTIDE SEQUENCE [LARGE SCALE GENOMIC DNA]</scope>
    <source>
        <strain evidence="18 20">NCTC12282</strain>
    </source>
</reference>
<sequence length="554" mass="60593">MLEKLKQKLLSTKLSKNQGILIGGIAAAVITGMIVFSLWRSTQGYVALFGAQENVPVAQVVEVLGGESISYRIDPNGGQILVAEDKLAKARMALAAKGIQVIIPSGFELMDKESLLGSSQFIQNVRYKRSLEGELAQSIMALDPISQARVHLGLSESSSFVVNNKPESTASVVVRLRYGQTLKDEQIAAIIHLVSGSVPGLKTNNVQVVDQEGSLLSGSYQSNNLGLSSLKNRTDITTRLQNDIEKNVSHILVSLVGSNNYRVSVMPQLNLSDISETQERYLGEPRIGSENVQQENATSDLAQGVPGALSNRPAGQQPNANANANPNNEPADDRPADQQPVRSQAQRQFLYDRDIRSINHPGFKLEKMTVAIILNKDAPALADWNDEQLAKLNKLVEDAAGIDHARGDSLTLNMMAFTAPVPFEDEEIPLWQDPMIMRWVEMGGIGLLALLFLFFGLNPLIKRLTNKESKVPTKPVLSGRDEGDDEEGHDSGKGLELPRSTFQGEDNLPPLSSGLETKVEYLQLLAQSETDRVAEVIKQWINSNDRSNTNTKQE</sequence>
<keyword evidence="8 14" id="KW-1133">Transmembrane helix</keyword>
<evidence type="ECO:0000259" key="16">
    <source>
        <dbReference type="Pfam" id="PF08345"/>
    </source>
</evidence>
<feature type="domain" description="Flagellar M-ring N-terminal" evidence="15">
    <location>
        <begin position="42"/>
        <end position="217"/>
    </location>
</feature>
<evidence type="ECO:0000256" key="13">
    <source>
        <dbReference type="SAM" id="MobiDB-lite"/>
    </source>
</evidence>
<dbReference type="GO" id="GO:0071973">
    <property type="term" value="P:bacterial-type flagellum-dependent cell motility"/>
    <property type="evidence" value="ECO:0007669"/>
    <property type="project" value="InterPro"/>
</dbReference>
<evidence type="ECO:0000256" key="3">
    <source>
        <dbReference type="ARBA" id="ARBA00004651"/>
    </source>
</evidence>
<proteinExistence type="inferred from homology"/>
<dbReference type="Pfam" id="PF08345">
    <property type="entry name" value="YscJ_FliF_C"/>
    <property type="match status" value="1"/>
</dbReference>
<dbReference type="Proteomes" id="UP000373449">
    <property type="component" value="Unassembled WGS sequence"/>
</dbReference>
<keyword evidence="6" id="KW-1003">Cell membrane</keyword>
<feature type="region of interest" description="Disordered" evidence="13">
    <location>
        <begin position="471"/>
        <end position="513"/>
    </location>
</feature>
<dbReference type="PANTHER" id="PTHR30046">
    <property type="entry name" value="FLAGELLAR M-RING PROTEIN"/>
    <property type="match status" value="1"/>
</dbReference>
<keyword evidence="7 14" id="KW-0812">Transmembrane</keyword>
<dbReference type="GO" id="GO:0003774">
    <property type="term" value="F:cytoskeletal motor activity"/>
    <property type="evidence" value="ECO:0007669"/>
    <property type="project" value="InterPro"/>
</dbReference>
<evidence type="ECO:0000256" key="11">
    <source>
        <dbReference type="ARBA" id="ARBA00025936"/>
    </source>
</evidence>
<evidence type="ECO:0000313" key="20">
    <source>
        <dbReference type="Proteomes" id="UP000373449"/>
    </source>
</evidence>
<evidence type="ECO:0000256" key="2">
    <source>
        <dbReference type="ARBA" id="ARBA00004117"/>
    </source>
</evidence>
<dbReference type="GO" id="GO:0009431">
    <property type="term" value="C:bacterial-type flagellum basal body, MS ring"/>
    <property type="evidence" value="ECO:0007669"/>
    <property type="project" value="InterPro"/>
</dbReference>
<evidence type="ECO:0000256" key="12">
    <source>
        <dbReference type="PIRNR" id="PIRNR004862"/>
    </source>
</evidence>
<feature type="transmembrane region" description="Helical" evidence="14">
    <location>
        <begin position="20"/>
        <end position="39"/>
    </location>
</feature>
<dbReference type="RefSeq" id="WP_029093068.1">
    <property type="nucleotide sequence ID" value="NZ_BRLG01000002.1"/>
</dbReference>
<protein>
    <recommendedName>
        <fullName evidence="5 12">Flagellar M-ring protein</fullName>
    </recommendedName>
</protein>
<name>A0A2C6DEF1_9GAMM</name>
<keyword evidence="17" id="KW-0969">Cilium</keyword>
<accession>A0A2C6DEF1</accession>
<evidence type="ECO:0000256" key="6">
    <source>
        <dbReference type="ARBA" id="ARBA00022475"/>
    </source>
</evidence>
<keyword evidence="9 14" id="KW-0472">Membrane</keyword>
<dbReference type="Pfam" id="PF01514">
    <property type="entry name" value="YscJ_FliF"/>
    <property type="match status" value="1"/>
</dbReference>
<comment type="subunit">
    <text evidence="11">The basal body constitutes a major portion of the flagellar organelle and consists of four rings (L,P,S, and M) mounted on a central rod. The M ring is integral to the inner membrane of the cell and may be connected to the flagellar rod via the S ring. The S (supramembrane ring) lies just distal to the M ring. The L and P rings lie in the outer membrane and the periplasmic space, respectively.</text>
</comment>
<feature type="transmembrane region" description="Helical" evidence="14">
    <location>
        <begin position="439"/>
        <end position="461"/>
    </location>
</feature>
<dbReference type="PIRSF" id="PIRSF004862">
    <property type="entry name" value="FliF"/>
    <property type="match status" value="1"/>
</dbReference>
<evidence type="ECO:0000256" key="1">
    <source>
        <dbReference type="ARBA" id="ARBA00003820"/>
    </source>
</evidence>
<keyword evidence="19" id="KW-1185">Reference proteome</keyword>
<reference evidence="17" key="2">
    <citation type="submission" date="2017-09" db="EMBL/GenBank/DDBJ databases">
        <title>FDA dAtabase for Regulatory Grade micrObial Sequences (FDA-ARGOS): Supporting development and validation of Infectious Disease Dx tests.</title>
        <authorList>
            <person name="Minogue T."/>
            <person name="Wolcott M."/>
            <person name="Wasieloski L."/>
            <person name="Aguilar W."/>
            <person name="Moore D."/>
            <person name="Tallon L.J."/>
            <person name="Sadzewicz L."/>
            <person name="Ott S."/>
            <person name="Zhao X."/>
            <person name="Nagaraj S."/>
            <person name="Vavikolanu K."/>
            <person name="Aluvathingal J."/>
            <person name="Nadendla S."/>
            <person name="Sichtig H."/>
        </authorList>
    </citation>
    <scope>NUCLEOTIDE SEQUENCE</scope>
    <source>
        <strain evidence="17">FDAARGOS_387</strain>
    </source>
</reference>
<evidence type="ECO:0000256" key="5">
    <source>
        <dbReference type="ARBA" id="ARBA00017949"/>
    </source>
</evidence>
<organism evidence="17 19">
    <name type="scientific">Budvicia aquatica</name>
    <dbReference type="NCBI Taxonomy" id="82979"/>
    <lineage>
        <taxon>Bacteria</taxon>
        <taxon>Pseudomonadati</taxon>
        <taxon>Pseudomonadota</taxon>
        <taxon>Gammaproteobacteria</taxon>
        <taxon>Enterobacterales</taxon>
        <taxon>Budviciaceae</taxon>
        <taxon>Budvicia</taxon>
    </lineage>
</organism>
<reference evidence="19" key="1">
    <citation type="submission" date="2017-09" db="EMBL/GenBank/DDBJ databases">
        <title>FDA dAtabase for Regulatory Grade micrObial Sequences (FDA-ARGOS): Supporting development and validation of Infectious Disease Dx tests.</title>
        <authorList>
            <person name="Minogue T."/>
            <person name="Wolcott M."/>
            <person name="Wasieloski L."/>
            <person name="Aguilar W."/>
            <person name="Moore D."/>
            <person name="Tallon L."/>
            <person name="Sadzewicz L."/>
            <person name="Ott S."/>
            <person name="Zhao X."/>
            <person name="Nagaraj S."/>
            <person name="Vavikolanu K."/>
            <person name="Aluvathingal J."/>
            <person name="Nadendla S."/>
            <person name="Sichtig H."/>
        </authorList>
    </citation>
    <scope>NUCLEOTIDE SEQUENCE [LARGE SCALE GENOMIC DNA]</scope>
    <source>
        <strain evidence="19">FDAARGOS_387</strain>
    </source>
</reference>
<dbReference type="EMBL" id="PDDX01000001">
    <property type="protein sequence ID" value="PHI29566.1"/>
    <property type="molecule type" value="Genomic_DNA"/>
</dbReference>
<dbReference type="EMBL" id="CAADJA010000002">
    <property type="protein sequence ID" value="VFS47885.1"/>
    <property type="molecule type" value="Genomic_DNA"/>
</dbReference>
<evidence type="ECO:0000313" key="18">
    <source>
        <dbReference type="EMBL" id="VFS47885.1"/>
    </source>
</evidence>
<dbReference type="InterPro" id="IPR000067">
    <property type="entry name" value="FlgMring_FliF"/>
</dbReference>
<evidence type="ECO:0000259" key="15">
    <source>
        <dbReference type="Pfam" id="PF01514"/>
    </source>
</evidence>
<dbReference type="InterPro" id="IPR013556">
    <property type="entry name" value="Flag_M-ring_C"/>
</dbReference>
<feature type="compositionally biased region" description="Low complexity" evidence="13">
    <location>
        <begin position="311"/>
        <end position="329"/>
    </location>
</feature>
<evidence type="ECO:0000313" key="17">
    <source>
        <dbReference type="EMBL" id="PHI29566.1"/>
    </source>
</evidence>
<evidence type="ECO:0000256" key="14">
    <source>
        <dbReference type="SAM" id="Phobius"/>
    </source>
</evidence>
<evidence type="ECO:0000313" key="19">
    <source>
        <dbReference type="Proteomes" id="UP000224974"/>
    </source>
</evidence>